<name>A0ABY5ZUB7_9BURK</name>
<feature type="chain" id="PRO_5046643642" evidence="1">
    <location>
        <begin position="22"/>
        <end position="195"/>
    </location>
</feature>
<keyword evidence="1" id="KW-0732">Signal</keyword>
<dbReference type="Proteomes" id="UP001058290">
    <property type="component" value="Chromosome"/>
</dbReference>
<evidence type="ECO:0000313" key="2">
    <source>
        <dbReference type="EMBL" id="UXC17043.1"/>
    </source>
</evidence>
<reference evidence="2" key="1">
    <citation type="submission" date="2022-09" db="EMBL/GenBank/DDBJ databases">
        <title>Bacterial diversity in gut of crayfish and pufferfish.</title>
        <authorList>
            <person name="Huang Y."/>
        </authorList>
    </citation>
    <scope>NUCLEOTIDE SEQUENCE</scope>
    <source>
        <strain evidence="2">PR12</strain>
    </source>
</reference>
<evidence type="ECO:0000256" key="1">
    <source>
        <dbReference type="SAM" id="SignalP"/>
    </source>
</evidence>
<accession>A0ABY5ZUB7</accession>
<dbReference type="EMBL" id="CP104377">
    <property type="protein sequence ID" value="UXC17043.1"/>
    <property type="molecule type" value="Genomic_DNA"/>
</dbReference>
<evidence type="ECO:0000313" key="3">
    <source>
        <dbReference type="Proteomes" id="UP001058290"/>
    </source>
</evidence>
<protein>
    <submittedName>
        <fullName evidence="2">Uncharacterized protein</fullName>
    </submittedName>
</protein>
<proteinExistence type="predicted"/>
<organism evidence="2 3">
    <name type="scientific">Comamonas squillarum</name>
    <dbReference type="NCBI Taxonomy" id="2977320"/>
    <lineage>
        <taxon>Bacteria</taxon>
        <taxon>Pseudomonadati</taxon>
        <taxon>Pseudomonadota</taxon>
        <taxon>Betaproteobacteria</taxon>
        <taxon>Burkholderiales</taxon>
        <taxon>Comamonadaceae</taxon>
        <taxon>Comamonas</taxon>
    </lineage>
</organism>
<feature type="signal peptide" evidence="1">
    <location>
        <begin position="1"/>
        <end position="21"/>
    </location>
</feature>
<keyword evidence="3" id="KW-1185">Reference proteome</keyword>
<dbReference type="RefSeq" id="WP_116926776.1">
    <property type="nucleotide sequence ID" value="NZ_CP104377.1"/>
</dbReference>
<gene>
    <name evidence="2" type="ORF">N4T19_15140</name>
</gene>
<dbReference type="PROSITE" id="PS51257">
    <property type="entry name" value="PROKAR_LIPOPROTEIN"/>
    <property type="match status" value="1"/>
</dbReference>
<sequence>MRMTAVPVLLACLLASTAACAKNASDYSTQELVEALAQRLSKVLLAGPTRDSPDNTAAIIVLEGKALALAPRLQSTATMRVLSREQLVAEQRANFLIISQLGQQGADMLVDYETPNNASYGTLRIQHKDGKLVFKGEDTYRSSSGARATYARLYGGLPCRNGSEMAYRFNYADRYARSGECPVERFPKSDSAFEW</sequence>